<dbReference type="AlphaFoldDB" id="A0A381RGM5"/>
<accession>A0A381RGM5</accession>
<dbReference type="PANTHER" id="PTHR43646">
    <property type="entry name" value="GLYCOSYLTRANSFERASE"/>
    <property type="match status" value="1"/>
</dbReference>
<keyword evidence="6" id="KW-1133">Transmembrane helix</keyword>
<dbReference type="InterPro" id="IPR029044">
    <property type="entry name" value="Nucleotide-diphossugar_trans"/>
</dbReference>
<dbReference type="SUPFAM" id="SSF53448">
    <property type="entry name" value="Nucleotide-diphospho-sugar transferases"/>
    <property type="match status" value="1"/>
</dbReference>
<dbReference type="EMBL" id="UINC01001800">
    <property type="protein sequence ID" value="SUZ89037.1"/>
    <property type="molecule type" value="Genomic_DNA"/>
</dbReference>
<keyword evidence="4" id="KW-0808">Transferase</keyword>
<dbReference type="InterPro" id="IPR001173">
    <property type="entry name" value="Glyco_trans_2-like"/>
</dbReference>
<dbReference type="Gene3D" id="3.90.550.10">
    <property type="entry name" value="Spore Coat Polysaccharide Biosynthesis Protein SpsA, Chain A"/>
    <property type="match status" value="1"/>
</dbReference>
<keyword evidence="6" id="KW-0812">Transmembrane</keyword>
<feature type="domain" description="Glycosyltransferase 2-like" evidence="7">
    <location>
        <begin position="22"/>
        <end position="149"/>
    </location>
</feature>
<proteinExistence type="predicted"/>
<sequence length="365" mass="40346">MIWLRAGLSNEQPESSNLPTVSVVVAARNEEMVIGKLMENLQAQEYSGERLEYIIVDDHSNDSTSAVVRDFAARDERFRLVTAVEVPPGVAPKKWALHLGVNEAKGEILLMTDADCTVGSNWVQKMTTPFSRESVGMVLGSSPLGRGNSLWERIIRVDSVGLDALMAAGACRNFPLTASGRNLAVRRQTFDEAGGYEKFGAFISGDDDLMMHLIAKNGWTVFPCLSAGSEAESPSPEGFMAFIQQRLRFASKGKAYYGLDFVDRRFRFVLALIYIANVSVMTGQIIFLTGFSSYWLLPWFIKMIADGLLITGYLSKMEKSFDVPVFLLNEVWHGLYVAVVGTLGSFVKIHWKGRQSQSKLTASGN</sequence>
<feature type="transmembrane region" description="Helical" evidence="6">
    <location>
        <begin position="334"/>
        <end position="351"/>
    </location>
</feature>
<evidence type="ECO:0000256" key="3">
    <source>
        <dbReference type="ARBA" id="ARBA00022676"/>
    </source>
</evidence>
<evidence type="ECO:0000259" key="7">
    <source>
        <dbReference type="Pfam" id="PF00535"/>
    </source>
</evidence>
<evidence type="ECO:0000256" key="4">
    <source>
        <dbReference type="ARBA" id="ARBA00022679"/>
    </source>
</evidence>
<protein>
    <recommendedName>
        <fullName evidence="7">Glycosyltransferase 2-like domain-containing protein</fullName>
    </recommendedName>
</protein>
<dbReference type="Pfam" id="PF00535">
    <property type="entry name" value="Glycos_transf_2"/>
    <property type="match status" value="1"/>
</dbReference>
<dbReference type="GO" id="GO:0005886">
    <property type="term" value="C:plasma membrane"/>
    <property type="evidence" value="ECO:0007669"/>
    <property type="project" value="UniProtKB-SubCell"/>
</dbReference>
<keyword evidence="3" id="KW-0328">Glycosyltransferase</keyword>
<feature type="transmembrane region" description="Helical" evidence="6">
    <location>
        <begin position="295"/>
        <end position="314"/>
    </location>
</feature>
<organism evidence="8">
    <name type="scientific">marine metagenome</name>
    <dbReference type="NCBI Taxonomy" id="408172"/>
    <lineage>
        <taxon>unclassified sequences</taxon>
        <taxon>metagenomes</taxon>
        <taxon>ecological metagenomes</taxon>
    </lineage>
</organism>
<gene>
    <name evidence="8" type="ORF">METZ01_LOCUS41891</name>
</gene>
<evidence type="ECO:0000256" key="2">
    <source>
        <dbReference type="ARBA" id="ARBA00022475"/>
    </source>
</evidence>
<reference evidence="8" key="1">
    <citation type="submission" date="2018-05" db="EMBL/GenBank/DDBJ databases">
        <authorList>
            <person name="Lanie J.A."/>
            <person name="Ng W.-L."/>
            <person name="Kazmierczak K.M."/>
            <person name="Andrzejewski T.M."/>
            <person name="Davidsen T.M."/>
            <person name="Wayne K.J."/>
            <person name="Tettelin H."/>
            <person name="Glass J.I."/>
            <person name="Rusch D."/>
            <person name="Podicherti R."/>
            <person name="Tsui H.-C.T."/>
            <person name="Winkler M.E."/>
        </authorList>
    </citation>
    <scope>NUCLEOTIDE SEQUENCE</scope>
</reference>
<evidence type="ECO:0000256" key="1">
    <source>
        <dbReference type="ARBA" id="ARBA00004236"/>
    </source>
</evidence>
<keyword evidence="2" id="KW-1003">Cell membrane</keyword>
<dbReference type="GO" id="GO:0016757">
    <property type="term" value="F:glycosyltransferase activity"/>
    <property type="evidence" value="ECO:0007669"/>
    <property type="project" value="UniProtKB-KW"/>
</dbReference>
<keyword evidence="5 6" id="KW-0472">Membrane</keyword>
<name>A0A381RGM5_9ZZZZ</name>
<evidence type="ECO:0000256" key="6">
    <source>
        <dbReference type="SAM" id="Phobius"/>
    </source>
</evidence>
<comment type="subcellular location">
    <subcellularLocation>
        <location evidence="1">Cell membrane</location>
    </subcellularLocation>
</comment>
<dbReference type="PANTHER" id="PTHR43646:SF2">
    <property type="entry name" value="GLYCOSYLTRANSFERASE 2-LIKE DOMAIN-CONTAINING PROTEIN"/>
    <property type="match status" value="1"/>
</dbReference>
<feature type="transmembrane region" description="Helical" evidence="6">
    <location>
        <begin position="268"/>
        <end position="288"/>
    </location>
</feature>
<evidence type="ECO:0000313" key="8">
    <source>
        <dbReference type="EMBL" id="SUZ89037.1"/>
    </source>
</evidence>
<evidence type="ECO:0000256" key="5">
    <source>
        <dbReference type="ARBA" id="ARBA00023136"/>
    </source>
</evidence>